<proteinExistence type="predicted"/>
<sequence length="498" mass="54687">MGIQSEQQAPNGSVGTADDIKHSDSRCQRLGDGGEGDSQDGQTSEYSIPCLPEDIWGHIHSLMPMEAAARAACLSHAFLSSWRRYPTLILCSQKFKAGSGSLRCKINNILKNHSGIGLKILWLDLLDESSCFPYIDGWLKVAVTPGIEELNLRLPEKHNFPCSVLSAGVGNSIRSLLLASCAFRPTAELGPFRSLTILRLCSVCITGDELECLLSNSLALKHLHLTECNEIISLKIPSVLQQLSLLLVDGCFPMQIIENKAPSISSFTLSRVLPKLELGKALQMMKYLQLNFGNSVRYARAVLPSTMPNLETIYLSSTYEVNTPMLPSKFVNLKHLSIQIASSTLPPSYAYSSLLSFLDASPSLETWCLQLPQADTGHELVGSSSHLRQLPVRRHNRLKIMEIEGFNCTKSLVELTCSIVKSAVSLACLKLYTLRYGKSPCCWDGFCIPYGKSEVEEASRAAAAIRRYIEDKVAPTTKLTIMEPCPRCIATAMDDGLA</sequence>
<reference evidence="3 4" key="1">
    <citation type="journal article" date="2009" name="Nature">
        <title>The Sorghum bicolor genome and the diversification of grasses.</title>
        <authorList>
            <person name="Paterson A.H."/>
            <person name="Bowers J.E."/>
            <person name="Bruggmann R."/>
            <person name="Dubchak I."/>
            <person name="Grimwood J."/>
            <person name="Gundlach H."/>
            <person name="Haberer G."/>
            <person name="Hellsten U."/>
            <person name="Mitros T."/>
            <person name="Poliakov A."/>
            <person name="Schmutz J."/>
            <person name="Spannagl M."/>
            <person name="Tang H."/>
            <person name="Wang X."/>
            <person name="Wicker T."/>
            <person name="Bharti A.K."/>
            <person name="Chapman J."/>
            <person name="Feltus F.A."/>
            <person name="Gowik U."/>
            <person name="Grigoriev I.V."/>
            <person name="Lyons E."/>
            <person name="Maher C.A."/>
            <person name="Martis M."/>
            <person name="Narechania A."/>
            <person name="Otillar R.P."/>
            <person name="Penning B.W."/>
            <person name="Salamov A.A."/>
            <person name="Wang Y."/>
            <person name="Zhang L."/>
            <person name="Carpita N.C."/>
            <person name="Freeling M."/>
            <person name="Gingle A.R."/>
            <person name="Hash C.T."/>
            <person name="Keller B."/>
            <person name="Klein P."/>
            <person name="Kresovich S."/>
            <person name="McCann M.C."/>
            <person name="Ming R."/>
            <person name="Peterson D.G."/>
            <person name="Mehboob-ur-Rahman"/>
            <person name="Ware D."/>
            <person name="Westhoff P."/>
            <person name="Mayer K.F."/>
            <person name="Messing J."/>
            <person name="Rokhsar D.S."/>
        </authorList>
    </citation>
    <scope>NUCLEOTIDE SEQUENCE [LARGE SCALE GENOMIC DNA]</scope>
    <source>
        <strain evidence="4">cv. BTx623</strain>
    </source>
</reference>
<evidence type="ECO:0000259" key="2">
    <source>
        <dbReference type="Pfam" id="PF23622"/>
    </source>
</evidence>
<dbReference type="Gene3D" id="3.80.10.10">
    <property type="entry name" value="Ribonuclease Inhibitor"/>
    <property type="match status" value="1"/>
</dbReference>
<feature type="region of interest" description="Disordered" evidence="1">
    <location>
        <begin position="1"/>
        <end position="43"/>
    </location>
</feature>
<accession>A0A1B6PEV1</accession>
<dbReference type="InterPro" id="IPR053772">
    <property type="entry name" value="At1g61320/At1g61330-like"/>
</dbReference>
<dbReference type="AlphaFoldDB" id="A0A1B6PEV1"/>
<dbReference type="InterPro" id="IPR032675">
    <property type="entry name" value="LRR_dom_sf"/>
</dbReference>
<name>A0A1B6PEV1_SORBI</name>
<feature type="compositionally biased region" description="Polar residues" evidence="1">
    <location>
        <begin position="1"/>
        <end position="14"/>
    </location>
</feature>
<evidence type="ECO:0000256" key="1">
    <source>
        <dbReference type="SAM" id="MobiDB-lite"/>
    </source>
</evidence>
<dbReference type="EMBL" id="CM000766">
    <property type="protein sequence ID" value="KXG24213.1"/>
    <property type="molecule type" value="Genomic_DNA"/>
</dbReference>
<feature type="compositionally biased region" description="Basic and acidic residues" evidence="1">
    <location>
        <begin position="18"/>
        <end position="29"/>
    </location>
</feature>
<dbReference type="OMA" id="RCKINNI"/>
<organism evidence="3 4">
    <name type="scientific">Sorghum bicolor</name>
    <name type="common">Sorghum</name>
    <name type="synonym">Sorghum vulgare</name>
    <dbReference type="NCBI Taxonomy" id="4558"/>
    <lineage>
        <taxon>Eukaryota</taxon>
        <taxon>Viridiplantae</taxon>
        <taxon>Streptophyta</taxon>
        <taxon>Embryophyta</taxon>
        <taxon>Tracheophyta</taxon>
        <taxon>Spermatophyta</taxon>
        <taxon>Magnoliopsida</taxon>
        <taxon>Liliopsida</taxon>
        <taxon>Poales</taxon>
        <taxon>Poaceae</taxon>
        <taxon>PACMAD clade</taxon>
        <taxon>Panicoideae</taxon>
        <taxon>Andropogonodae</taxon>
        <taxon>Andropogoneae</taxon>
        <taxon>Sorghinae</taxon>
        <taxon>Sorghum</taxon>
    </lineage>
</organism>
<dbReference type="OrthoDB" id="613853at2759"/>
<dbReference type="Pfam" id="PF23622">
    <property type="entry name" value="LRR_At1g61320_AtMIF1"/>
    <property type="match status" value="1"/>
</dbReference>
<dbReference type="PANTHER" id="PTHR34145:SF52">
    <property type="entry name" value="OS02G0105800 PROTEIN"/>
    <property type="match status" value="1"/>
</dbReference>
<keyword evidence="4" id="KW-1185">Reference proteome</keyword>
<dbReference type="Gramene" id="KXG24213">
    <property type="protein sequence ID" value="KXG24213"/>
    <property type="gene ID" value="SORBI_3007G010000"/>
</dbReference>
<gene>
    <name evidence="3" type="ORF">SORBI_3007G010000</name>
</gene>
<evidence type="ECO:0000313" key="3">
    <source>
        <dbReference type="EMBL" id="KXG24213.1"/>
    </source>
</evidence>
<dbReference type="InterPro" id="IPR055357">
    <property type="entry name" value="LRR_At1g61320_AtMIF1"/>
</dbReference>
<dbReference type="PANTHER" id="PTHR34145">
    <property type="entry name" value="OS02G0105600 PROTEIN"/>
    <property type="match status" value="1"/>
</dbReference>
<feature type="domain" description="At1g61320/AtMIF1 LRR" evidence="2">
    <location>
        <begin position="109"/>
        <end position="485"/>
    </location>
</feature>
<evidence type="ECO:0000313" key="4">
    <source>
        <dbReference type="Proteomes" id="UP000000768"/>
    </source>
</evidence>
<dbReference type="Proteomes" id="UP000000768">
    <property type="component" value="Chromosome 7"/>
</dbReference>
<dbReference type="SUPFAM" id="SSF52047">
    <property type="entry name" value="RNI-like"/>
    <property type="match status" value="1"/>
</dbReference>
<reference evidence="4" key="2">
    <citation type="journal article" date="2018" name="Plant J.">
        <title>The Sorghum bicolor reference genome: improved assembly, gene annotations, a transcriptome atlas, and signatures of genome organization.</title>
        <authorList>
            <person name="McCormick R.F."/>
            <person name="Truong S.K."/>
            <person name="Sreedasyam A."/>
            <person name="Jenkins J."/>
            <person name="Shu S."/>
            <person name="Sims D."/>
            <person name="Kennedy M."/>
            <person name="Amirebrahimi M."/>
            <person name="Weers B.D."/>
            <person name="McKinley B."/>
            <person name="Mattison A."/>
            <person name="Morishige D.T."/>
            <person name="Grimwood J."/>
            <person name="Schmutz J."/>
            <person name="Mullet J.E."/>
        </authorList>
    </citation>
    <scope>NUCLEOTIDE SEQUENCE [LARGE SCALE GENOMIC DNA]</scope>
    <source>
        <strain evidence="4">cv. BTx623</strain>
    </source>
</reference>
<dbReference type="STRING" id="4558.A0A1B6PEV1"/>
<dbReference type="InParanoid" id="A0A1B6PEV1"/>
<protein>
    <recommendedName>
        <fullName evidence="2">At1g61320/AtMIF1 LRR domain-containing protein</fullName>
    </recommendedName>
</protein>